<keyword evidence="3" id="KW-1185">Reference proteome</keyword>
<dbReference type="Proteomes" id="UP001295444">
    <property type="component" value="Chromosome 04"/>
</dbReference>
<sequence>MQSRTDNAEGSGLPTVDPFLNPTTDDTALMASEEFQNILDTTMAASINKALASAMGAMSASFSQTLTQALSQAHNAHIATSVVHPPSATADVVSRKAKNKTKHLIFHSTDKAMPITTDPPLAIKEGALQPRKRASGRAKAVRSWKRARALNEWSDSDRSEEDEVPDTPDYASYDEAESEVEGPVFEVREELTSTPLVSDATLEGRRRVNPCSTRKACTTRVLRSGSHPHT</sequence>
<dbReference type="AlphaFoldDB" id="A0AAD1RWN3"/>
<feature type="compositionally biased region" description="Acidic residues" evidence="1">
    <location>
        <begin position="158"/>
        <end position="180"/>
    </location>
</feature>
<evidence type="ECO:0000256" key="1">
    <source>
        <dbReference type="SAM" id="MobiDB-lite"/>
    </source>
</evidence>
<feature type="region of interest" description="Disordered" evidence="1">
    <location>
        <begin position="1"/>
        <end position="25"/>
    </location>
</feature>
<evidence type="ECO:0000313" key="2">
    <source>
        <dbReference type="EMBL" id="CAH2282668.1"/>
    </source>
</evidence>
<evidence type="ECO:0000313" key="3">
    <source>
        <dbReference type="Proteomes" id="UP001295444"/>
    </source>
</evidence>
<dbReference type="EMBL" id="OW240915">
    <property type="protein sequence ID" value="CAH2282668.1"/>
    <property type="molecule type" value="Genomic_DNA"/>
</dbReference>
<accession>A0AAD1RWN3</accession>
<name>A0AAD1RWN3_PELCU</name>
<gene>
    <name evidence="2" type="ORF">PECUL_23A039705</name>
</gene>
<protein>
    <submittedName>
        <fullName evidence="2">Uncharacterized protein</fullName>
    </submittedName>
</protein>
<organism evidence="2 3">
    <name type="scientific">Pelobates cultripes</name>
    <name type="common">Western spadefoot toad</name>
    <dbReference type="NCBI Taxonomy" id="61616"/>
    <lineage>
        <taxon>Eukaryota</taxon>
        <taxon>Metazoa</taxon>
        <taxon>Chordata</taxon>
        <taxon>Craniata</taxon>
        <taxon>Vertebrata</taxon>
        <taxon>Euteleostomi</taxon>
        <taxon>Amphibia</taxon>
        <taxon>Batrachia</taxon>
        <taxon>Anura</taxon>
        <taxon>Pelobatoidea</taxon>
        <taxon>Pelobatidae</taxon>
        <taxon>Pelobates</taxon>
    </lineage>
</organism>
<feature type="compositionally biased region" description="Basic residues" evidence="1">
    <location>
        <begin position="130"/>
        <end position="148"/>
    </location>
</feature>
<reference evidence="2" key="1">
    <citation type="submission" date="2022-03" db="EMBL/GenBank/DDBJ databases">
        <authorList>
            <person name="Alioto T."/>
            <person name="Alioto T."/>
            <person name="Gomez Garrido J."/>
        </authorList>
    </citation>
    <scope>NUCLEOTIDE SEQUENCE</scope>
</reference>
<feature type="region of interest" description="Disordered" evidence="1">
    <location>
        <begin position="125"/>
        <end position="181"/>
    </location>
</feature>
<proteinExistence type="predicted"/>